<protein>
    <submittedName>
        <fullName evidence="1">Uncharacterized protein</fullName>
    </submittedName>
</protein>
<evidence type="ECO:0000313" key="1">
    <source>
        <dbReference type="EMBL" id="PQF20792.1"/>
    </source>
</evidence>
<dbReference type="RefSeq" id="WP_104872617.1">
    <property type="nucleotide sequence ID" value="NZ_PUAP01000050.1"/>
</dbReference>
<reference evidence="1 2" key="1">
    <citation type="journal article" date="2018" name="Pathog. Dis.">
        <title>Whole-genome sequencing based characterization of antimicrobial resistance in Enterococcus.</title>
        <authorList>
            <person name="Tyson G."/>
        </authorList>
    </citation>
    <scope>NUCLEOTIDE SEQUENCE [LARGE SCALE GENOMIC DNA]</scope>
    <source>
        <strain evidence="1 2">CVM N55263</strain>
    </source>
</reference>
<dbReference type="Proteomes" id="UP000237934">
    <property type="component" value="Unassembled WGS sequence"/>
</dbReference>
<dbReference type="EMBL" id="PUAP01000050">
    <property type="protein sequence ID" value="PQF20792.1"/>
    <property type="molecule type" value="Genomic_DNA"/>
</dbReference>
<proteinExistence type="predicted"/>
<dbReference type="AlphaFoldDB" id="A0A2S7RNN5"/>
<organism evidence="1 2">
    <name type="scientific">Enterococcus mundtii</name>
    <dbReference type="NCBI Taxonomy" id="53346"/>
    <lineage>
        <taxon>Bacteria</taxon>
        <taxon>Bacillati</taxon>
        <taxon>Bacillota</taxon>
        <taxon>Bacilli</taxon>
        <taxon>Lactobacillales</taxon>
        <taxon>Enterococcaceae</taxon>
        <taxon>Enterococcus</taxon>
    </lineage>
</organism>
<name>A0A2S7RNN5_ENTMU</name>
<evidence type="ECO:0000313" key="2">
    <source>
        <dbReference type="Proteomes" id="UP000237934"/>
    </source>
</evidence>
<comment type="caution">
    <text evidence="1">The sequence shown here is derived from an EMBL/GenBank/DDBJ whole genome shotgun (WGS) entry which is preliminary data.</text>
</comment>
<gene>
    <name evidence="1" type="ORF">CUS89_14290</name>
</gene>
<accession>A0A2S7RNN5</accession>
<sequence length="160" mass="17761">MKKYILLGMSFVVFSIFGIMNTEVKAEQMTLTSSGETVIYNKFGQEVKPETLFVQPRGTTSPTTLKWLRFGSNYHSNPFSGTGTRYSGYIFGINNTNKAKLTFSLGGFACFVTDRPDPASVVNIYNMPLSGSPYTLETASYFYFAVDNPICGQTYSIIPL</sequence>